<evidence type="ECO:0000313" key="12">
    <source>
        <dbReference type="Proteomes" id="UP001209878"/>
    </source>
</evidence>
<evidence type="ECO:0000256" key="2">
    <source>
        <dbReference type="ARBA" id="ARBA00005479"/>
    </source>
</evidence>
<evidence type="ECO:0000256" key="1">
    <source>
        <dbReference type="ARBA" id="ARBA00004186"/>
    </source>
</evidence>
<dbReference type="GO" id="GO:0051301">
    <property type="term" value="P:cell division"/>
    <property type="evidence" value="ECO:0007669"/>
    <property type="project" value="UniProtKB-KW"/>
</dbReference>
<comment type="similarity">
    <text evidence="2">Belongs to the HAUS1 family.</text>
</comment>
<evidence type="ECO:0000256" key="10">
    <source>
        <dbReference type="SAM" id="Coils"/>
    </source>
</evidence>
<evidence type="ECO:0000256" key="6">
    <source>
        <dbReference type="ARBA" id="ARBA00022776"/>
    </source>
</evidence>
<dbReference type="GO" id="GO:0005829">
    <property type="term" value="C:cytosol"/>
    <property type="evidence" value="ECO:0007669"/>
    <property type="project" value="TreeGrafter"/>
</dbReference>
<organism evidence="11 12">
    <name type="scientific">Ridgeia piscesae</name>
    <name type="common">Tubeworm</name>
    <dbReference type="NCBI Taxonomy" id="27915"/>
    <lineage>
        <taxon>Eukaryota</taxon>
        <taxon>Metazoa</taxon>
        <taxon>Spiralia</taxon>
        <taxon>Lophotrochozoa</taxon>
        <taxon>Annelida</taxon>
        <taxon>Polychaeta</taxon>
        <taxon>Sedentaria</taxon>
        <taxon>Canalipalpata</taxon>
        <taxon>Sabellida</taxon>
        <taxon>Siboglinidae</taxon>
        <taxon>Ridgeia</taxon>
    </lineage>
</organism>
<dbReference type="GO" id="GO:0051225">
    <property type="term" value="P:spindle assembly"/>
    <property type="evidence" value="ECO:0007669"/>
    <property type="project" value="InterPro"/>
</dbReference>
<dbReference type="InterPro" id="IPR026243">
    <property type="entry name" value="HAUS1"/>
</dbReference>
<keyword evidence="7 10" id="KW-0175">Coiled coil</keyword>
<evidence type="ECO:0000256" key="3">
    <source>
        <dbReference type="ARBA" id="ARBA00022490"/>
    </source>
</evidence>
<dbReference type="PRINTS" id="PR02087">
    <property type="entry name" value="HAUSAUGMINL1"/>
</dbReference>
<feature type="coiled-coil region" evidence="10">
    <location>
        <begin position="85"/>
        <end position="203"/>
    </location>
</feature>
<keyword evidence="6" id="KW-0498">Mitosis</keyword>
<evidence type="ECO:0000256" key="7">
    <source>
        <dbReference type="ARBA" id="ARBA00023054"/>
    </source>
</evidence>
<keyword evidence="9" id="KW-0131">Cell cycle</keyword>
<evidence type="ECO:0000256" key="8">
    <source>
        <dbReference type="ARBA" id="ARBA00023212"/>
    </source>
</evidence>
<protein>
    <submittedName>
        <fullName evidence="11">Uncharacterized protein</fullName>
    </submittedName>
</protein>
<dbReference type="PANTHER" id="PTHR31570:SF1">
    <property type="entry name" value="HAUS AUGMIN-LIKE COMPLEX SUBUNIT 1"/>
    <property type="match status" value="1"/>
</dbReference>
<dbReference type="Proteomes" id="UP001209878">
    <property type="component" value="Unassembled WGS sequence"/>
</dbReference>
<dbReference type="GO" id="GO:0070652">
    <property type="term" value="C:HAUS complex"/>
    <property type="evidence" value="ECO:0007669"/>
    <property type="project" value="InterPro"/>
</dbReference>
<dbReference type="GO" id="GO:0005819">
    <property type="term" value="C:spindle"/>
    <property type="evidence" value="ECO:0007669"/>
    <property type="project" value="UniProtKB-SubCell"/>
</dbReference>
<evidence type="ECO:0000256" key="4">
    <source>
        <dbReference type="ARBA" id="ARBA00022618"/>
    </source>
</evidence>
<dbReference type="PANTHER" id="PTHR31570">
    <property type="entry name" value="HAUS AUGMIN-LIKE COMPLEX SUBUNIT 1"/>
    <property type="match status" value="1"/>
</dbReference>
<proteinExistence type="inferred from homology"/>
<comment type="caution">
    <text evidence="11">The sequence shown here is derived from an EMBL/GenBank/DDBJ whole genome shotgun (WGS) entry which is preliminary data.</text>
</comment>
<comment type="subcellular location">
    <subcellularLocation>
        <location evidence="1">Cytoplasm</location>
        <location evidence="1">Cytoskeleton</location>
        <location evidence="1">Spindle</location>
    </subcellularLocation>
</comment>
<keyword evidence="5" id="KW-0493">Microtubule</keyword>
<dbReference type="Pfam" id="PF25762">
    <property type="entry name" value="HAUS1"/>
    <property type="match status" value="1"/>
</dbReference>
<dbReference type="AlphaFoldDB" id="A0AAD9K9Y7"/>
<dbReference type="GO" id="GO:0005874">
    <property type="term" value="C:microtubule"/>
    <property type="evidence" value="ECO:0007669"/>
    <property type="project" value="UniProtKB-KW"/>
</dbReference>
<keyword evidence="12" id="KW-1185">Reference proteome</keyword>
<name>A0AAD9K9Y7_RIDPI</name>
<dbReference type="EMBL" id="JAODUO010001282">
    <property type="protein sequence ID" value="KAK2167301.1"/>
    <property type="molecule type" value="Genomic_DNA"/>
</dbReference>
<accession>A0AAD9K9Y7</accession>
<keyword evidence="4" id="KW-0132">Cell division</keyword>
<sequence length="218" mass="24068">MSKNERLNSHSVCVREDLYQKAKEYKTEGGRLAGVLDQLGLTAGSMSESGKASLATLSGAALSLDVHDASDTSLLLALDAQGDRRERAQEERRVEQRVAAQLLARHNAALLQASSLSRALQRLEGQTKKQGQELEKKAKQAAFLQVKASDYKVQAKKLNRELSRSGVDPSIYHGTLVKLSQEMEELQKKVQAMKTTLASYHSLPPDLALSRAKWRKQT</sequence>
<reference evidence="11" key="1">
    <citation type="journal article" date="2023" name="Mol. Biol. Evol.">
        <title>Third-Generation Sequencing Reveals the Adaptive Role of the Epigenome in Three Deep-Sea Polychaetes.</title>
        <authorList>
            <person name="Perez M."/>
            <person name="Aroh O."/>
            <person name="Sun Y."/>
            <person name="Lan Y."/>
            <person name="Juniper S.K."/>
            <person name="Young C.R."/>
            <person name="Angers B."/>
            <person name="Qian P.Y."/>
        </authorList>
    </citation>
    <scope>NUCLEOTIDE SEQUENCE</scope>
    <source>
        <strain evidence="11">R07B-5</strain>
    </source>
</reference>
<keyword evidence="8" id="KW-0206">Cytoskeleton</keyword>
<evidence type="ECO:0000256" key="5">
    <source>
        <dbReference type="ARBA" id="ARBA00022701"/>
    </source>
</evidence>
<evidence type="ECO:0000256" key="9">
    <source>
        <dbReference type="ARBA" id="ARBA00023306"/>
    </source>
</evidence>
<keyword evidence="3" id="KW-0963">Cytoplasm</keyword>
<evidence type="ECO:0000313" key="11">
    <source>
        <dbReference type="EMBL" id="KAK2167301.1"/>
    </source>
</evidence>
<gene>
    <name evidence="11" type="ORF">NP493_1282g00032</name>
</gene>